<comment type="similarity">
    <text evidence="4">Belongs to the P4HA family.</text>
</comment>
<evidence type="ECO:0000256" key="14">
    <source>
        <dbReference type="SAM" id="SignalP"/>
    </source>
</evidence>
<dbReference type="GO" id="GO:0031418">
    <property type="term" value="F:L-ascorbic acid binding"/>
    <property type="evidence" value="ECO:0007669"/>
    <property type="project" value="UniProtKB-KW"/>
</dbReference>
<feature type="signal peptide" evidence="14">
    <location>
        <begin position="1"/>
        <end position="19"/>
    </location>
</feature>
<feature type="chain" id="PRO_5046450085" description="procollagen-proline 4-dioxygenase" evidence="14">
    <location>
        <begin position="20"/>
        <end position="519"/>
    </location>
</feature>
<evidence type="ECO:0000256" key="3">
    <source>
        <dbReference type="ARBA" id="ARBA00004319"/>
    </source>
</evidence>
<dbReference type="GO" id="GO:0004656">
    <property type="term" value="F:procollagen-proline 4-dioxygenase activity"/>
    <property type="evidence" value="ECO:0007669"/>
    <property type="project" value="UniProtKB-EC"/>
</dbReference>
<gene>
    <name evidence="17" type="primary">LOC108073689</name>
</gene>
<dbReference type="OrthoDB" id="420380at2759"/>
<dbReference type="InterPro" id="IPR011990">
    <property type="entry name" value="TPR-like_helical_dom_sf"/>
</dbReference>
<evidence type="ECO:0000256" key="2">
    <source>
        <dbReference type="ARBA" id="ARBA00002035"/>
    </source>
</evidence>
<keyword evidence="6" id="KW-0479">Metal-binding</keyword>
<dbReference type="PANTHER" id="PTHR10869">
    <property type="entry name" value="PROLYL 4-HYDROXYLASE ALPHA SUBUNIT"/>
    <property type="match status" value="1"/>
</dbReference>
<evidence type="ECO:0000256" key="6">
    <source>
        <dbReference type="ARBA" id="ARBA00022723"/>
    </source>
</evidence>
<dbReference type="Pfam" id="PF08336">
    <property type="entry name" value="P4Ha_N"/>
    <property type="match status" value="1"/>
</dbReference>
<keyword evidence="7" id="KW-0256">Endoplasmic reticulum</keyword>
<dbReference type="Pfam" id="PF13640">
    <property type="entry name" value="2OG-FeII_Oxy_3"/>
    <property type="match status" value="1"/>
</dbReference>
<reference evidence="17" key="1">
    <citation type="submission" date="2025-08" db="UniProtKB">
        <authorList>
            <consortium name="RefSeq"/>
        </authorList>
    </citation>
    <scope>IDENTIFICATION</scope>
    <source>
        <strain evidence="17">14028-0561.14</strain>
        <tissue evidence="17">Whole fly</tissue>
    </source>
</reference>
<evidence type="ECO:0000256" key="10">
    <source>
        <dbReference type="ARBA" id="ARBA00023002"/>
    </source>
</evidence>
<dbReference type="InterPro" id="IPR044862">
    <property type="entry name" value="Pro_4_hyd_alph_FE2OG_OXY"/>
</dbReference>
<dbReference type="PROSITE" id="PS51471">
    <property type="entry name" value="FE2OG_OXY"/>
    <property type="match status" value="1"/>
</dbReference>
<feature type="coiled-coil region" evidence="13">
    <location>
        <begin position="40"/>
        <end position="70"/>
    </location>
</feature>
<dbReference type="PANTHER" id="PTHR10869:SF244">
    <property type="entry name" value="PROLYL 4-HYDROXYLASE SUBUNIT ALPHA-2"/>
    <property type="match status" value="1"/>
</dbReference>
<organism evidence="16 17">
    <name type="scientific">Drosophila kikkawai</name>
    <name type="common">Fruit fly</name>
    <dbReference type="NCBI Taxonomy" id="30033"/>
    <lineage>
        <taxon>Eukaryota</taxon>
        <taxon>Metazoa</taxon>
        <taxon>Ecdysozoa</taxon>
        <taxon>Arthropoda</taxon>
        <taxon>Hexapoda</taxon>
        <taxon>Insecta</taxon>
        <taxon>Pterygota</taxon>
        <taxon>Neoptera</taxon>
        <taxon>Endopterygota</taxon>
        <taxon>Diptera</taxon>
        <taxon>Brachycera</taxon>
        <taxon>Muscomorpha</taxon>
        <taxon>Ephydroidea</taxon>
        <taxon>Drosophilidae</taxon>
        <taxon>Drosophila</taxon>
        <taxon>Sophophora</taxon>
    </lineage>
</organism>
<feature type="domain" description="Fe2OG dioxygenase" evidence="15">
    <location>
        <begin position="394"/>
        <end position="500"/>
    </location>
</feature>
<dbReference type="Gene3D" id="1.25.40.10">
    <property type="entry name" value="Tetratricopeptide repeat domain"/>
    <property type="match status" value="1"/>
</dbReference>
<sequence>MLLLAKIHILLLLLWVAEAQHVDNSPKELLISHEAKTDLMKLDKVLIENLQEYLNKLEEKITKLRKIVDEIRQPLETAKGVEEEYLSNPLNSFPLIRHMHQDWKYLKDFMQKPVGEEQINFLKETLPELPMKSDGDEATQAMFRMARTYNATPWDMAHGFIDGIQYRNSLTALDCFEIGKLYLKWGFINEASQWLYITSMFNLDSNLFQTLGLDPKDLALMLARSLAVLGQDNEALKVLEKHPDLAENQTSLLALFKAYSSDPPKGIPHLPEEYSKLCQSSHVSSPSRLHCRYNHTTSPFLILAPLKMEEISLDPYITVYHDVISVKKTEEIIRFAEPRLNPTYIFSPEEGQVKHPARTALGTWVHEEDMNSTDLPFHNLYDKIRDITGLNVDDSDEIQLLKYGFGAHYCPHHDYFNGSAPDIESHGDRIATALFYLNDAPHGGATAFTDLNIKVPAERGKVLFWYNLRGETHDFDFPTTHAACPVFQGFKFVMTVWIRELNQMFIQPAYREGSRTYFF</sequence>
<evidence type="ECO:0000256" key="4">
    <source>
        <dbReference type="ARBA" id="ARBA00006511"/>
    </source>
</evidence>
<keyword evidence="9" id="KW-0223">Dioxygenase</keyword>
<comment type="function">
    <text evidence="2">Catalyzes the post-translational formation of 4-hydroxyproline in -Xaa-Pro-Gly- sequences in collagens and other proteins.</text>
</comment>
<keyword evidence="16" id="KW-1185">Reference proteome</keyword>
<proteinExistence type="inferred from homology"/>
<evidence type="ECO:0000313" key="16">
    <source>
        <dbReference type="Proteomes" id="UP001652661"/>
    </source>
</evidence>
<name>A0A6P4HYS4_DROKI</name>
<comment type="cofactor">
    <cofactor evidence="1">
        <name>L-ascorbate</name>
        <dbReference type="ChEBI" id="CHEBI:38290"/>
    </cofactor>
</comment>
<evidence type="ECO:0000256" key="5">
    <source>
        <dbReference type="ARBA" id="ARBA00012269"/>
    </source>
</evidence>
<dbReference type="AlphaFoldDB" id="A0A6P4HYS4"/>
<dbReference type="Gene3D" id="2.60.120.620">
    <property type="entry name" value="q2cbj1_9rhob like domain"/>
    <property type="match status" value="1"/>
</dbReference>
<evidence type="ECO:0000256" key="7">
    <source>
        <dbReference type="ARBA" id="ARBA00022824"/>
    </source>
</evidence>
<evidence type="ECO:0000256" key="8">
    <source>
        <dbReference type="ARBA" id="ARBA00022896"/>
    </source>
</evidence>
<dbReference type="InterPro" id="IPR005123">
    <property type="entry name" value="Oxoglu/Fe-dep_dioxygenase_dom"/>
</dbReference>
<dbReference type="SMART" id="SM00702">
    <property type="entry name" value="P4Hc"/>
    <property type="match status" value="1"/>
</dbReference>
<dbReference type="Gene3D" id="6.10.140.1460">
    <property type="match status" value="1"/>
</dbReference>
<accession>A0A6P4HYS4</accession>
<keyword evidence="11" id="KW-0408">Iron</keyword>
<dbReference type="InterPro" id="IPR006620">
    <property type="entry name" value="Pro_4_hyd_alph"/>
</dbReference>
<keyword evidence="8" id="KW-0847">Vitamin C</keyword>
<keyword evidence="12" id="KW-0325">Glycoprotein</keyword>
<keyword evidence="10" id="KW-0560">Oxidoreductase</keyword>
<protein>
    <recommendedName>
        <fullName evidence="5">procollagen-proline 4-dioxygenase</fullName>
        <ecNumber evidence="5">1.14.11.2</ecNumber>
    </recommendedName>
</protein>
<dbReference type="InterPro" id="IPR045054">
    <property type="entry name" value="P4HA-like"/>
</dbReference>
<comment type="subcellular location">
    <subcellularLocation>
        <location evidence="3">Endoplasmic reticulum lumen</location>
    </subcellularLocation>
</comment>
<dbReference type="RefSeq" id="XP_017020910.2">
    <property type="nucleotide sequence ID" value="XM_017165421.3"/>
</dbReference>
<evidence type="ECO:0000256" key="12">
    <source>
        <dbReference type="ARBA" id="ARBA00023180"/>
    </source>
</evidence>
<keyword evidence="14" id="KW-0732">Signal</keyword>
<dbReference type="EC" id="1.14.11.2" evidence="5"/>
<dbReference type="InterPro" id="IPR013547">
    <property type="entry name" value="P4H_N"/>
</dbReference>
<dbReference type="GO" id="GO:0005788">
    <property type="term" value="C:endoplasmic reticulum lumen"/>
    <property type="evidence" value="ECO:0007669"/>
    <property type="project" value="UniProtKB-SubCell"/>
</dbReference>
<keyword evidence="13" id="KW-0175">Coiled coil</keyword>
<dbReference type="Proteomes" id="UP001652661">
    <property type="component" value="Chromosome 3R"/>
</dbReference>
<evidence type="ECO:0000313" key="17">
    <source>
        <dbReference type="RefSeq" id="XP_017020910.2"/>
    </source>
</evidence>
<evidence type="ECO:0000256" key="13">
    <source>
        <dbReference type="SAM" id="Coils"/>
    </source>
</evidence>
<evidence type="ECO:0000256" key="11">
    <source>
        <dbReference type="ARBA" id="ARBA00023004"/>
    </source>
</evidence>
<evidence type="ECO:0000256" key="1">
    <source>
        <dbReference type="ARBA" id="ARBA00001961"/>
    </source>
</evidence>
<evidence type="ECO:0000259" key="15">
    <source>
        <dbReference type="PROSITE" id="PS51471"/>
    </source>
</evidence>
<evidence type="ECO:0000256" key="9">
    <source>
        <dbReference type="ARBA" id="ARBA00022964"/>
    </source>
</evidence>
<dbReference type="GeneID" id="108073689"/>
<dbReference type="GO" id="GO:0005506">
    <property type="term" value="F:iron ion binding"/>
    <property type="evidence" value="ECO:0007669"/>
    <property type="project" value="InterPro"/>
</dbReference>